<accession>A0A809RU58</accession>
<organism evidence="1 2">
    <name type="scientific">Mycoplasmopsis felis</name>
    <dbReference type="NCBI Taxonomy" id="33923"/>
    <lineage>
        <taxon>Bacteria</taxon>
        <taxon>Bacillati</taxon>
        <taxon>Mycoplasmatota</taxon>
        <taxon>Mycoplasmoidales</taxon>
        <taxon>Metamycoplasmataceae</taxon>
        <taxon>Mycoplasmopsis</taxon>
    </lineage>
</organism>
<evidence type="ECO:0000313" key="1">
    <source>
        <dbReference type="EMBL" id="BBU47842.1"/>
    </source>
</evidence>
<dbReference type="Proteomes" id="UP000464317">
    <property type="component" value="Chromosome"/>
</dbReference>
<dbReference type="RefSeq" id="WP_161553261.1">
    <property type="nucleotide sequence ID" value="NZ_AP022325.1"/>
</dbReference>
<protein>
    <submittedName>
        <fullName evidence="1">Uncharacterized protein</fullName>
    </submittedName>
</protein>
<evidence type="ECO:0000313" key="2">
    <source>
        <dbReference type="Proteomes" id="UP000464317"/>
    </source>
</evidence>
<reference evidence="1 2" key="1">
    <citation type="submission" date="2020-01" db="EMBL/GenBank/DDBJ databases">
        <title>Complete genome sequence of Mycoplasma felis strain Myco-2.</title>
        <authorList>
            <person name="Kinoshita Y."/>
            <person name="Niwa H."/>
            <person name="Uchida-Fujii E."/>
            <person name="Nukada T."/>
        </authorList>
    </citation>
    <scope>NUCLEOTIDE SEQUENCE [LARGE SCALE GENOMIC DNA]</scope>
    <source>
        <strain evidence="1 2">Myco-2</strain>
    </source>
</reference>
<dbReference type="AlphaFoldDB" id="A0A809RU58"/>
<dbReference type="EMBL" id="AP022325">
    <property type="protein sequence ID" value="BBU47842.1"/>
    <property type="molecule type" value="Genomic_DNA"/>
</dbReference>
<dbReference type="KEGG" id="mfel:JPM2_5350"/>
<proteinExistence type="predicted"/>
<name>A0A809RU58_9BACT</name>
<keyword evidence="2" id="KW-1185">Reference proteome</keyword>
<sequence length="84" mass="10169">MNNKYKSEQIDKNWKIIIDFDQPITKRLNFLEILNNSLNFGVKEFKYKNKTVFFYMNNNIKYYFICASVTYLGNPHPIFKKESN</sequence>
<gene>
    <name evidence="1" type="ORF">JPM2_5350</name>
</gene>